<organism evidence="1 2">
    <name type="scientific">Bimuria novae-zelandiae CBS 107.79</name>
    <dbReference type="NCBI Taxonomy" id="1447943"/>
    <lineage>
        <taxon>Eukaryota</taxon>
        <taxon>Fungi</taxon>
        <taxon>Dikarya</taxon>
        <taxon>Ascomycota</taxon>
        <taxon>Pezizomycotina</taxon>
        <taxon>Dothideomycetes</taxon>
        <taxon>Pleosporomycetidae</taxon>
        <taxon>Pleosporales</taxon>
        <taxon>Massarineae</taxon>
        <taxon>Didymosphaeriaceae</taxon>
        <taxon>Bimuria</taxon>
    </lineage>
</organism>
<evidence type="ECO:0000313" key="1">
    <source>
        <dbReference type="EMBL" id="KAF1970803.1"/>
    </source>
</evidence>
<accession>A0A6A5V057</accession>
<dbReference type="Proteomes" id="UP000800036">
    <property type="component" value="Unassembled WGS sequence"/>
</dbReference>
<name>A0A6A5V057_9PLEO</name>
<protein>
    <submittedName>
        <fullName evidence="1">Uncharacterized protein</fullName>
    </submittedName>
</protein>
<proteinExistence type="predicted"/>
<gene>
    <name evidence="1" type="ORF">BU23DRAFT_203022</name>
</gene>
<reference evidence="1" key="1">
    <citation type="journal article" date="2020" name="Stud. Mycol.">
        <title>101 Dothideomycetes genomes: a test case for predicting lifestyles and emergence of pathogens.</title>
        <authorList>
            <person name="Haridas S."/>
            <person name="Albert R."/>
            <person name="Binder M."/>
            <person name="Bloem J."/>
            <person name="Labutti K."/>
            <person name="Salamov A."/>
            <person name="Andreopoulos B."/>
            <person name="Baker S."/>
            <person name="Barry K."/>
            <person name="Bills G."/>
            <person name="Bluhm B."/>
            <person name="Cannon C."/>
            <person name="Castanera R."/>
            <person name="Culley D."/>
            <person name="Daum C."/>
            <person name="Ezra D."/>
            <person name="Gonzalez J."/>
            <person name="Henrissat B."/>
            <person name="Kuo A."/>
            <person name="Liang C."/>
            <person name="Lipzen A."/>
            <person name="Lutzoni F."/>
            <person name="Magnuson J."/>
            <person name="Mondo S."/>
            <person name="Nolan M."/>
            <person name="Ohm R."/>
            <person name="Pangilinan J."/>
            <person name="Park H.-J."/>
            <person name="Ramirez L."/>
            <person name="Alfaro M."/>
            <person name="Sun H."/>
            <person name="Tritt A."/>
            <person name="Yoshinaga Y."/>
            <person name="Zwiers L.-H."/>
            <person name="Turgeon B."/>
            <person name="Goodwin S."/>
            <person name="Spatafora J."/>
            <person name="Crous P."/>
            <person name="Grigoriev I."/>
        </authorList>
    </citation>
    <scope>NUCLEOTIDE SEQUENCE</scope>
    <source>
        <strain evidence="1">CBS 107.79</strain>
    </source>
</reference>
<dbReference type="OrthoDB" id="3552169at2759"/>
<dbReference type="AlphaFoldDB" id="A0A6A5V057"/>
<keyword evidence="2" id="KW-1185">Reference proteome</keyword>
<evidence type="ECO:0000313" key="2">
    <source>
        <dbReference type="Proteomes" id="UP000800036"/>
    </source>
</evidence>
<sequence>MSSTQGQRIEDNCKIIWGNDCDYDIDLETDDWVEYACVVKKDFGLSFGPPLTMTSLCPSSEAAWSELDRMLELWAKQVKRGTPMTKDEKLKIFGGRKGEHQNLLSKCIDMFERIEGTKSD</sequence>
<dbReference type="EMBL" id="ML976698">
    <property type="protein sequence ID" value="KAF1970803.1"/>
    <property type="molecule type" value="Genomic_DNA"/>
</dbReference>